<sequence length="46" mass="4754">MELVPTLLVAAGAVIIVWKFLKGAFKTLALLSILLAAALFVLGGLS</sequence>
<keyword evidence="1" id="KW-1133">Transmembrane helix</keyword>
<evidence type="ECO:0000313" key="3">
    <source>
        <dbReference type="Proteomes" id="UP001259803"/>
    </source>
</evidence>
<keyword evidence="3" id="KW-1185">Reference proteome</keyword>
<proteinExistence type="predicted"/>
<name>A0ABU2ZHH3_9SPHN</name>
<accession>A0ABU2ZHH3</accession>
<evidence type="ECO:0000256" key="1">
    <source>
        <dbReference type="SAM" id="Phobius"/>
    </source>
</evidence>
<organism evidence="2 3">
    <name type="scientific">Croceicoccus esteveae</name>
    <dbReference type="NCBI Taxonomy" id="3075597"/>
    <lineage>
        <taxon>Bacteria</taxon>
        <taxon>Pseudomonadati</taxon>
        <taxon>Pseudomonadota</taxon>
        <taxon>Alphaproteobacteria</taxon>
        <taxon>Sphingomonadales</taxon>
        <taxon>Erythrobacteraceae</taxon>
        <taxon>Croceicoccus</taxon>
    </lineage>
</organism>
<feature type="transmembrane region" description="Helical" evidence="1">
    <location>
        <begin position="6"/>
        <end position="21"/>
    </location>
</feature>
<protein>
    <submittedName>
        <fullName evidence="2">Uncharacterized protein</fullName>
    </submittedName>
</protein>
<reference evidence="2 3" key="1">
    <citation type="submission" date="2023-09" db="EMBL/GenBank/DDBJ databases">
        <authorList>
            <person name="Rey-Velasco X."/>
        </authorList>
    </citation>
    <scope>NUCLEOTIDE SEQUENCE [LARGE SCALE GENOMIC DNA]</scope>
    <source>
        <strain evidence="2 3">F390</strain>
    </source>
</reference>
<gene>
    <name evidence="2" type="ORF">RM533_04860</name>
</gene>
<feature type="transmembrane region" description="Helical" evidence="1">
    <location>
        <begin position="28"/>
        <end position="45"/>
    </location>
</feature>
<dbReference type="Proteomes" id="UP001259803">
    <property type="component" value="Unassembled WGS sequence"/>
</dbReference>
<evidence type="ECO:0000313" key="2">
    <source>
        <dbReference type="EMBL" id="MDT0575508.1"/>
    </source>
</evidence>
<dbReference type="EMBL" id="JAVRHS010000002">
    <property type="protein sequence ID" value="MDT0575508.1"/>
    <property type="molecule type" value="Genomic_DNA"/>
</dbReference>
<comment type="caution">
    <text evidence="2">The sequence shown here is derived from an EMBL/GenBank/DDBJ whole genome shotgun (WGS) entry which is preliminary data.</text>
</comment>
<keyword evidence="1" id="KW-0812">Transmembrane</keyword>
<dbReference type="RefSeq" id="WP_311340065.1">
    <property type="nucleotide sequence ID" value="NZ_JAVRHS010000002.1"/>
</dbReference>
<keyword evidence="1" id="KW-0472">Membrane</keyword>